<feature type="transmembrane region" description="Helical" evidence="7">
    <location>
        <begin position="20"/>
        <end position="37"/>
    </location>
</feature>
<evidence type="ECO:0000256" key="3">
    <source>
        <dbReference type="ARBA" id="ARBA00022475"/>
    </source>
</evidence>
<evidence type="ECO:0000256" key="1">
    <source>
        <dbReference type="ARBA" id="ARBA00004651"/>
    </source>
</evidence>
<sequence>MLQIVYKFLLNFWNFLNELAVYIIIGLLIAGILKYFLPDDFIRKHLGSSTSLSVIKSVLFGIPLPICSCSVIPIGVSLKKSGASSASVLSFLIATPVTGIDSIFVTYAVFGGIFTAFRVLSSVFISLFAGILGNIFIKENEEVKEKRKVKRKIKKKNLKNAIKEIINYSFNELFSPLAKPLLYGIILGAIISLIPIDISSYVDNLFLQYILVLLLSVPIYVCSISSIPIALSLISIGFSPGSALIFLTTGPATNIVTMTTIYEIFGKKALAIYLSSIIIGSFLFAFLFDYLIGDIGVKTAIITPHHLHISEIFALILLILIIYHLIKQWKK</sequence>
<dbReference type="Proteomes" id="UP000028781">
    <property type="component" value="Chromosome"/>
</dbReference>
<feature type="transmembrane region" description="Helical" evidence="7">
    <location>
        <begin position="272"/>
        <end position="293"/>
    </location>
</feature>
<evidence type="ECO:0000256" key="7">
    <source>
        <dbReference type="SAM" id="Phobius"/>
    </source>
</evidence>
<dbReference type="KEGG" id="mjh:JH146_1096"/>
<name>A0A076LK23_9EURY</name>
<dbReference type="InterPro" id="IPR052923">
    <property type="entry name" value="UPF0718"/>
</dbReference>
<feature type="transmembrane region" description="Helical" evidence="7">
    <location>
        <begin position="117"/>
        <end position="137"/>
    </location>
</feature>
<protein>
    <submittedName>
        <fullName evidence="8">Permease</fullName>
    </submittedName>
</protein>
<comment type="similarity">
    <text evidence="2">Belongs to the UPF0718 family.</text>
</comment>
<dbReference type="PANTHER" id="PTHR34184:SF4">
    <property type="entry name" value="UPF0718 PROTEIN YCGR"/>
    <property type="match status" value="1"/>
</dbReference>
<feature type="transmembrane region" description="Helical" evidence="7">
    <location>
        <begin position="181"/>
        <end position="202"/>
    </location>
</feature>
<feature type="transmembrane region" description="Helical" evidence="7">
    <location>
        <begin position="88"/>
        <end position="110"/>
    </location>
</feature>
<organism evidence="8 9">
    <name type="scientific">Methanocaldococcus bathoardescens</name>
    <dbReference type="NCBI Taxonomy" id="1301915"/>
    <lineage>
        <taxon>Archaea</taxon>
        <taxon>Methanobacteriati</taxon>
        <taxon>Methanobacteriota</taxon>
        <taxon>Methanomada group</taxon>
        <taxon>Methanococci</taxon>
        <taxon>Methanococcales</taxon>
        <taxon>Methanocaldococcaceae</taxon>
        <taxon>Methanocaldococcus</taxon>
    </lineage>
</organism>
<evidence type="ECO:0000256" key="6">
    <source>
        <dbReference type="ARBA" id="ARBA00023136"/>
    </source>
</evidence>
<accession>A0A076LK23</accession>
<dbReference type="HOGENOM" id="CLU_049002_0_0_2"/>
<gene>
    <name evidence="8" type="ORF">JH146_1096</name>
</gene>
<dbReference type="OrthoDB" id="137527at2157"/>
<reference evidence="8 9" key="1">
    <citation type="journal article" date="2015" name="Int. J. Syst. Evol. Microbiol.">
        <title>M ethanocaldococcus bathoardescens sp. nov., a hyperthermophilic methanogen isolated from a volcanically active deep-sea hydrothermal vent.</title>
        <authorList>
            <person name="Stewart L.C."/>
            <person name="Jung J.H."/>
            <person name="Kim Y.T."/>
            <person name="Kwon S.W."/>
            <person name="Park C.S."/>
            <person name="Holden J.F."/>
        </authorList>
    </citation>
    <scope>NUCLEOTIDE SEQUENCE [LARGE SCALE GENOMIC DNA]</scope>
    <source>
        <strain evidence="8 9">JH146</strain>
    </source>
</reference>
<evidence type="ECO:0000256" key="2">
    <source>
        <dbReference type="ARBA" id="ARBA00006386"/>
    </source>
</evidence>
<evidence type="ECO:0000256" key="5">
    <source>
        <dbReference type="ARBA" id="ARBA00022989"/>
    </source>
</evidence>
<keyword evidence="3" id="KW-1003">Cell membrane</keyword>
<dbReference type="GeneID" id="24891707"/>
<keyword evidence="4 7" id="KW-0812">Transmembrane</keyword>
<keyword evidence="6 7" id="KW-0472">Membrane</keyword>
<keyword evidence="5 7" id="KW-1133">Transmembrane helix</keyword>
<feature type="transmembrane region" description="Helical" evidence="7">
    <location>
        <begin position="58"/>
        <end position="76"/>
    </location>
</feature>
<dbReference type="Pfam" id="PF03773">
    <property type="entry name" value="ArsP_1"/>
    <property type="match status" value="1"/>
</dbReference>
<keyword evidence="9" id="KW-1185">Reference proteome</keyword>
<feature type="transmembrane region" description="Helical" evidence="7">
    <location>
        <begin position="244"/>
        <end position="265"/>
    </location>
</feature>
<dbReference type="PANTHER" id="PTHR34184">
    <property type="entry name" value="UPF0718 PROTEIN YCGR"/>
    <property type="match status" value="1"/>
</dbReference>
<dbReference type="RefSeq" id="WP_048202074.1">
    <property type="nucleotide sequence ID" value="NZ_CP009149.1"/>
</dbReference>
<dbReference type="AlphaFoldDB" id="A0A076LK23"/>
<feature type="transmembrane region" description="Helical" evidence="7">
    <location>
        <begin position="209"/>
        <end position="238"/>
    </location>
</feature>
<evidence type="ECO:0000313" key="8">
    <source>
        <dbReference type="EMBL" id="AIJ05939.1"/>
    </source>
</evidence>
<proteinExistence type="inferred from homology"/>
<dbReference type="STRING" id="1301915.JH146_1096"/>
<evidence type="ECO:0000313" key="9">
    <source>
        <dbReference type="Proteomes" id="UP000028781"/>
    </source>
</evidence>
<dbReference type="InterPro" id="IPR005524">
    <property type="entry name" value="DUF318"/>
</dbReference>
<feature type="transmembrane region" description="Helical" evidence="7">
    <location>
        <begin position="305"/>
        <end position="326"/>
    </location>
</feature>
<dbReference type="EMBL" id="CP009149">
    <property type="protein sequence ID" value="AIJ05939.1"/>
    <property type="molecule type" value="Genomic_DNA"/>
</dbReference>
<comment type="subcellular location">
    <subcellularLocation>
        <location evidence="1">Cell membrane</location>
        <topology evidence="1">Multi-pass membrane protein</topology>
    </subcellularLocation>
</comment>
<dbReference type="GO" id="GO:0005886">
    <property type="term" value="C:plasma membrane"/>
    <property type="evidence" value="ECO:0007669"/>
    <property type="project" value="UniProtKB-SubCell"/>
</dbReference>
<evidence type="ECO:0000256" key="4">
    <source>
        <dbReference type="ARBA" id="ARBA00022692"/>
    </source>
</evidence>